<organism evidence="2 3">
    <name type="scientific">Agrobacterium tomkonis CFBP 6623</name>
    <dbReference type="NCBI Taxonomy" id="1183432"/>
    <lineage>
        <taxon>Bacteria</taxon>
        <taxon>Pseudomonadati</taxon>
        <taxon>Pseudomonadota</taxon>
        <taxon>Alphaproteobacteria</taxon>
        <taxon>Hyphomicrobiales</taxon>
        <taxon>Rhizobiaceae</taxon>
        <taxon>Rhizobium/Agrobacterium group</taxon>
        <taxon>Agrobacterium</taxon>
        <taxon>Agrobacterium tumefaciens complex</taxon>
    </lineage>
</organism>
<evidence type="ECO:0000313" key="2">
    <source>
        <dbReference type="EMBL" id="CUX11370.1"/>
    </source>
</evidence>
<keyword evidence="3" id="KW-1185">Reference proteome</keyword>
<gene>
    <name evidence="2" type="ORF">AGR3A_Cc170023</name>
</gene>
<dbReference type="Proteomes" id="UP000191988">
    <property type="component" value="Unassembled WGS sequence"/>
</dbReference>
<reference evidence="3" key="1">
    <citation type="submission" date="2016-01" db="EMBL/GenBank/DDBJ databases">
        <authorList>
            <person name="Regsiter A."/>
            <person name="william w."/>
        </authorList>
    </citation>
    <scope>NUCLEOTIDE SEQUENCE [LARGE SCALE GENOMIC DNA]</scope>
    <source>
        <strain evidence="3">CFBP 6623</strain>
    </source>
</reference>
<protein>
    <submittedName>
        <fullName evidence="2">Uncharacterized protein</fullName>
    </submittedName>
</protein>
<name>A0A1S7NTB3_9HYPH</name>
<feature type="region of interest" description="Disordered" evidence="1">
    <location>
        <begin position="1"/>
        <end position="22"/>
    </location>
</feature>
<dbReference type="AlphaFoldDB" id="A0A1S7NTB3"/>
<dbReference type="STRING" id="1183432.AGR3A_Cc170023"/>
<proteinExistence type="predicted"/>
<dbReference type="EMBL" id="FBWK01000009">
    <property type="protein sequence ID" value="CUX11370.1"/>
    <property type="molecule type" value="Genomic_DNA"/>
</dbReference>
<evidence type="ECO:0000313" key="3">
    <source>
        <dbReference type="Proteomes" id="UP000191988"/>
    </source>
</evidence>
<sequence>MLQEQEGGKRHGRGFPQVTQADTGSWWPRRGLKRLYSVSFLKPLKSREKSAFFLINSLYTYTRLSHPFARHVFEFMQKGEP</sequence>
<accession>A0A1S7NTB3</accession>
<evidence type="ECO:0000256" key="1">
    <source>
        <dbReference type="SAM" id="MobiDB-lite"/>
    </source>
</evidence>